<dbReference type="EMBL" id="MVGT01004145">
    <property type="protein sequence ID" value="OVA01240.1"/>
    <property type="molecule type" value="Genomic_DNA"/>
</dbReference>
<evidence type="ECO:0000313" key="1">
    <source>
        <dbReference type="EMBL" id="OVA01240.1"/>
    </source>
</evidence>
<reference evidence="1 2" key="1">
    <citation type="journal article" date="2017" name="Mol. Plant">
        <title>The Genome of Medicinal Plant Macleaya cordata Provides New Insights into Benzylisoquinoline Alkaloids Metabolism.</title>
        <authorList>
            <person name="Liu X."/>
            <person name="Liu Y."/>
            <person name="Huang P."/>
            <person name="Ma Y."/>
            <person name="Qing Z."/>
            <person name="Tang Q."/>
            <person name="Cao H."/>
            <person name="Cheng P."/>
            <person name="Zheng Y."/>
            <person name="Yuan Z."/>
            <person name="Zhou Y."/>
            <person name="Liu J."/>
            <person name="Tang Z."/>
            <person name="Zhuo Y."/>
            <person name="Zhang Y."/>
            <person name="Yu L."/>
            <person name="Huang J."/>
            <person name="Yang P."/>
            <person name="Peng Q."/>
            <person name="Zhang J."/>
            <person name="Jiang W."/>
            <person name="Zhang Z."/>
            <person name="Lin K."/>
            <person name="Ro D.K."/>
            <person name="Chen X."/>
            <person name="Xiong X."/>
            <person name="Shang Y."/>
            <person name="Huang S."/>
            <person name="Zeng J."/>
        </authorList>
    </citation>
    <scope>NUCLEOTIDE SEQUENCE [LARGE SCALE GENOMIC DNA]</scope>
    <source>
        <strain evidence="2">cv. BLH2017</strain>
        <tissue evidence="1">Root</tissue>
    </source>
</reference>
<dbReference type="PANTHER" id="PTHR33443:SF30">
    <property type="entry name" value="SARCOSINE DEHYDROGENASE-2C PROTEIN"/>
    <property type="match status" value="1"/>
</dbReference>
<name>A0A200PSQ9_MACCD</name>
<dbReference type="STRING" id="56857.A0A200PSQ9"/>
<dbReference type="OMA" id="ATPHCEA"/>
<accession>A0A200PSQ9</accession>
<evidence type="ECO:0000313" key="2">
    <source>
        <dbReference type="Proteomes" id="UP000195402"/>
    </source>
</evidence>
<gene>
    <name evidence="1" type="ORF">BVC80_1653g3</name>
</gene>
<proteinExistence type="predicted"/>
<sequence length="185" mass="21171">MEKDGIVVIEIWSSSDEEEDESPVMMTKTMNSAMKDENKKKKIRAFGNDDDCLILDFNPFESINKLSINDNDENNQDISVIAEIGQVACRDYPHSRHLCAKFPFNRTPHSNYCEQIQAKIFFDSEDLSGQAGYLLQCYCYVCDSTAPCEFWLSTVLEHCHATEHDPKWQSLRKTTKMAPPSLQTS</sequence>
<dbReference type="InterPro" id="IPR053234">
    <property type="entry name" value="RPM1_Interactor"/>
</dbReference>
<dbReference type="FunCoup" id="A0A200PSQ9">
    <property type="interactions" value="59"/>
</dbReference>
<dbReference type="Proteomes" id="UP000195402">
    <property type="component" value="Unassembled WGS sequence"/>
</dbReference>
<dbReference type="PANTHER" id="PTHR33443">
    <property type="entry name" value="ZGC:112980"/>
    <property type="match status" value="1"/>
</dbReference>
<dbReference type="OrthoDB" id="266020at2759"/>
<protein>
    <submittedName>
        <fullName evidence="1">Uncharacterized protein</fullName>
    </submittedName>
</protein>
<comment type="caution">
    <text evidence="1">The sequence shown here is derived from an EMBL/GenBank/DDBJ whole genome shotgun (WGS) entry which is preliminary data.</text>
</comment>
<dbReference type="InParanoid" id="A0A200PSQ9"/>
<organism evidence="1 2">
    <name type="scientific">Macleaya cordata</name>
    <name type="common">Five-seeded plume-poppy</name>
    <name type="synonym">Bocconia cordata</name>
    <dbReference type="NCBI Taxonomy" id="56857"/>
    <lineage>
        <taxon>Eukaryota</taxon>
        <taxon>Viridiplantae</taxon>
        <taxon>Streptophyta</taxon>
        <taxon>Embryophyta</taxon>
        <taxon>Tracheophyta</taxon>
        <taxon>Spermatophyta</taxon>
        <taxon>Magnoliopsida</taxon>
        <taxon>Ranunculales</taxon>
        <taxon>Papaveraceae</taxon>
        <taxon>Papaveroideae</taxon>
        <taxon>Macleaya</taxon>
    </lineage>
</organism>
<dbReference type="AlphaFoldDB" id="A0A200PSQ9"/>
<keyword evidence="2" id="KW-1185">Reference proteome</keyword>